<comment type="function">
    <text evidence="7 10">This protein binds specifically to 23S rRNA; its binding is stimulated by other ribosomal proteins, e.g., L4, L17, and L20. It is important during the early stages of 50S assembly. It makes multiple contacts with different domains of the 23S rRNA in the assembled 50S subunit and ribosome.</text>
</comment>
<dbReference type="CDD" id="cd00336">
    <property type="entry name" value="Ribosomal_L22"/>
    <property type="match status" value="1"/>
</dbReference>
<dbReference type="InterPro" id="IPR005727">
    <property type="entry name" value="Ribosomal_uL22_bac/chlpt-type"/>
</dbReference>
<evidence type="ECO:0000256" key="1">
    <source>
        <dbReference type="ARBA" id="ARBA00009451"/>
    </source>
</evidence>
<gene>
    <name evidence="7" type="primary">rplV</name>
    <name evidence="11" type="ORF">A2Z86_11100</name>
</gene>
<evidence type="ECO:0000256" key="3">
    <source>
        <dbReference type="ARBA" id="ARBA00022884"/>
    </source>
</evidence>
<dbReference type="InterPro" id="IPR018260">
    <property type="entry name" value="Ribosomal_uL22_CS"/>
</dbReference>
<dbReference type="Gene3D" id="3.90.470.10">
    <property type="entry name" value="Ribosomal protein L22/L17"/>
    <property type="match status" value="1"/>
</dbReference>
<dbReference type="PANTHER" id="PTHR13501:SF8">
    <property type="entry name" value="LARGE RIBOSOMAL SUBUNIT PROTEIN UL22M"/>
    <property type="match status" value="1"/>
</dbReference>
<comment type="caution">
    <text evidence="11">The sequence shown here is derived from an EMBL/GenBank/DDBJ whole genome shotgun (WGS) entry which is preliminary data.</text>
</comment>
<sequence>MITSAKQRFVRISSRKIKLVIDLIRGKSVEEAFNILRFTPKAAAEPVRKLVQSAYSNAVNQLGSFDLSTEAITIREIRVDQGPTFKRWIPRAMGRATPIMKRTSHIFVELDVPEPEERK</sequence>
<reference evidence="11 12" key="1">
    <citation type="journal article" date="2016" name="Nat. Commun.">
        <title>Thousands of microbial genomes shed light on interconnected biogeochemical processes in an aquifer system.</title>
        <authorList>
            <person name="Anantharaman K."/>
            <person name="Brown C.T."/>
            <person name="Hug L.A."/>
            <person name="Sharon I."/>
            <person name="Castelle C.J."/>
            <person name="Probst A.J."/>
            <person name="Thomas B.C."/>
            <person name="Singh A."/>
            <person name="Wilkins M.J."/>
            <person name="Karaoz U."/>
            <person name="Brodie E.L."/>
            <person name="Williams K.H."/>
            <person name="Hubbard S.S."/>
            <person name="Banfield J.F."/>
        </authorList>
    </citation>
    <scope>NUCLEOTIDE SEQUENCE [LARGE SCALE GENOMIC DNA]</scope>
</reference>
<comment type="similarity">
    <text evidence="1 7 8">Belongs to the universal ribosomal protein uL22 family.</text>
</comment>
<keyword evidence="4 7" id="KW-0689">Ribosomal protein</keyword>
<accession>A0A1F5YHU4</accession>
<evidence type="ECO:0000256" key="7">
    <source>
        <dbReference type="HAMAP-Rule" id="MF_01331"/>
    </source>
</evidence>
<dbReference type="InterPro" id="IPR001063">
    <property type="entry name" value="Ribosomal_uL22"/>
</dbReference>
<keyword evidence="3 7" id="KW-0694">RNA-binding</keyword>
<dbReference type="InterPro" id="IPR036394">
    <property type="entry name" value="Ribosomal_uL22_sf"/>
</dbReference>
<dbReference type="NCBIfam" id="TIGR01044">
    <property type="entry name" value="rplV_bact"/>
    <property type="match status" value="1"/>
</dbReference>
<evidence type="ECO:0000256" key="4">
    <source>
        <dbReference type="ARBA" id="ARBA00022980"/>
    </source>
</evidence>
<dbReference type="GO" id="GO:0019843">
    <property type="term" value="F:rRNA binding"/>
    <property type="evidence" value="ECO:0007669"/>
    <property type="project" value="UniProtKB-UniRule"/>
</dbReference>
<dbReference type="SUPFAM" id="SSF54843">
    <property type="entry name" value="Ribosomal protein L22"/>
    <property type="match status" value="1"/>
</dbReference>
<dbReference type="GO" id="GO:0022625">
    <property type="term" value="C:cytosolic large ribosomal subunit"/>
    <property type="evidence" value="ECO:0007669"/>
    <property type="project" value="TreeGrafter"/>
</dbReference>
<dbReference type="Proteomes" id="UP000176992">
    <property type="component" value="Unassembled WGS sequence"/>
</dbReference>
<keyword evidence="5 7" id="KW-0687">Ribonucleoprotein</keyword>
<proteinExistence type="inferred from homology"/>
<comment type="function">
    <text evidence="7">The globular domain of the protein is located near the polypeptide exit tunnel on the outside of the subunit, while an extended beta-hairpin is found that lines the wall of the exit tunnel in the center of the 70S ribosome.</text>
</comment>
<dbReference type="GO" id="GO:0003735">
    <property type="term" value="F:structural constituent of ribosome"/>
    <property type="evidence" value="ECO:0007669"/>
    <property type="project" value="InterPro"/>
</dbReference>
<evidence type="ECO:0000256" key="8">
    <source>
        <dbReference type="RuleBase" id="RU004005"/>
    </source>
</evidence>
<dbReference type="PROSITE" id="PS00464">
    <property type="entry name" value="RIBOSOMAL_L22"/>
    <property type="match status" value="1"/>
</dbReference>
<dbReference type="AlphaFoldDB" id="A0A1F5YHU4"/>
<evidence type="ECO:0000256" key="5">
    <source>
        <dbReference type="ARBA" id="ARBA00023274"/>
    </source>
</evidence>
<evidence type="ECO:0000313" key="12">
    <source>
        <dbReference type="Proteomes" id="UP000176992"/>
    </source>
</evidence>
<protein>
    <recommendedName>
        <fullName evidence="6 7">Large ribosomal subunit protein uL22</fullName>
    </recommendedName>
</protein>
<dbReference type="EMBL" id="MFIV01000013">
    <property type="protein sequence ID" value="OGF99745.1"/>
    <property type="molecule type" value="Genomic_DNA"/>
</dbReference>
<evidence type="ECO:0000256" key="10">
    <source>
        <dbReference type="RuleBase" id="RU004008"/>
    </source>
</evidence>
<dbReference type="PANTHER" id="PTHR13501">
    <property type="entry name" value="CHLOROPLAST 50S RIBOSOMAL PROTEIN L22-RELATED"/>
    <property type="match status" value="1"/>
</dbReference>
<comment type="subunit">
    <text evidence="7 9">Part of the 50S ribosomal subunit.</text>
</comment>
<dbReference type="Pfam" id="PF00237">
    <property type="entry name" value="Ribosomal_L22"/>
    <property type="match status" value="1"/>
</dbReference>
<dbReference type="InterPro" id="IPR047867">
    <property type="entry name" value="Ribosomal_uL22_bac/org-type"/>
</dbReference>
<name>A0A1F5YHU4_9BACT</name>
<organism evidence="11 12">
    <name type="scientific">Candidatus Glassbacteria bacterium GWA2_58_10</name>
    <dbReference type="NCBI Taxonomy" id="1817865"/>
    <lineage>
        <taxon>Bacteria</taxon>
        <taxon>Candidatus Glassiibacteriota</taxon>
    </lineage>
</organism>
<evidence type="ECO:0000313" key="11">
    <source>
        <dbReference type="EMBL" id="OGF99745.1"/>
    </source>
</evidence>
<evidence type="ECO:0000256" key="2">
    <source>
        <dbReference type="ARBA" id="ARBA00022730"/>
    </source>
</evidence>
<evidence type="ECO:0000256" key="6">
    <source>
        <dbReference type="ARBA" id="ARBA00035207"/>
    </source>
</evidence>
<evidence type="ECO:0000256" key="9">
    <source>
        <dbReference type="RuleBase" id="RU004006"/>
    </source>
</evidence>
<keyword evidence="2 7" id="KW-0699">rRNA-binding</keyword>
<dbReference type="GO" id="GO:0006412">
    <property type="term" value="P:translation"/>
    <property type="evidence" value="ECO:0007669"/>
    <property type="project" value="UniProtKB-UniRule"/>
</dbReference>
<dbReference type="HAMAP" id="MF_01331_B">
    <property type="entry name" value="Ribosomal_uL22_B"/>
    <property type="match status" value="1"/>
</dbReference>